<evidence type="ECO:0000259" key="3">
    <source>
        <dbReference type="Pfam" id="PF21537"/>
    </source>
</evidence>
<gene>
    <name evidence="4" type="ORF">F7Q99_27450</name>
</gene>
<dbReference type="InterPro" id="IPR015402">
    <property type="entry name" value="DUF1980"/>
</dbReference>
<keyword evidence="2" id="KW-0472">Membrane</keyword>
<feature type="domain" description="DUF1980" evidence="3">
    <location>
        <begin position="169"/>
        <end position="258"/>
    </location>
</feature>
<dbReference type="InterPro" id="IPR048447">
    <property type="entry name" value="DUF1980_C"/>
</dbReference>
<comment type="caution">
    <text evidence="4">The sequence shown here is derived from an EMBL/GenBank/DDBJ whole genome shotgun (WGS) entry which is preliminary data.</text>
</comment>
<evidence type="ECO:0000256" key="1">
    <source>
        <dbReference type="SAM" id="MobiDB-lite"/>
    </source>
</evidence>
<reference evidence="4 5" key="1">
    <citation type="submission" date="2019-09" db="EMBL/GenBank/DDBJ databases">
        <title>Genome Sequences of Streptomyces kaniharaensis ATCC 21070.</title>
        <authorList>
            <person name="Zhu W."/>
            <person name="De Crecy-Lagard V."/>
            <person name="Richards N.G."/>
        </authorList>
    </citation>
    <scope>NUCLEOTIDE SEQUENCE [LARGE SCALE GENOMIC DNA]</scope>
    <source>
        <strain evidence="4 5">SF-557</strain>
    </source>
</reference>
<evidence type="ECO:0000313" key="4">
    <source>
        <dbReference type="EMBL" id="MQS15893.1"/>
    </source>
</evidence>
<feature type="region of interest" description="Disordered" evidence="1">
    <location>
        <begin position="237"/>
        <end position="266"/>
    </location>
</feature>
<dbReference type="AlphaFoldDB" id="A0A6N7L288"/>
<protein>
    <submittedName>
        <fullName evidence="4">TIGR03943 family protein</fullName>
    </submittedName>
</protein>
<dbReference type="Pfam" id="PF21537">
    <property type="entry name" value="DUF1980_C"/>
    <property type="match status" value="1"/>
</dbReference>
<dbReference type="OrthoDB" id="359029at2"/>
<accession>A0A6N7L288</accession>
<organism evidence="4 5">
    <name type="scientific">Streptomyces kaniharaensis</name>
    <dbReference type="NCBI Taxonomy" id="212423"/>
    <lineage>
        <taxon>Bacteria</taxon>
        <taxon>Bacillati</taxon>
        <taxon>Actinomycetota</taxon>
        <taxon>Actinomycetes</taxon>
        <taxon>Kitasatosporales</taxon>
        <taxon>Streptomycetaceae</taxon>
        <taxon>Streptomyces</taxon>
    </lineage>
</organism>
<dbReference type="EMBL" id="WBOF01000001">
    <property type="protein sequence ID" value="MQS15893.1"/>
    <property type="molecule type" value="Genomic_DNA"/>
</dbReference>
<keyword evidence="2" id="KW-1133">Transmembrane helix</keyword>
<dbReference type="RefSeq" id="WP_153465620.1">
    <property type="nucleotide sequence ID" value="NZ_WBOF01000001.1"/>
</dbReference>
<keyword evidence="2" id="KW-0812">Transmembrane</keyword>
<evidence type="ECO:0000256" key="2">
    <source>
        <dbReference type="SAM" id="Phobius"/>
    </source>
</evidence>
<name>A0A6N7L288_9ACTN</name>
<proteinExistence type="predicted"/>
<feature type="transmembrane region" description="Helical" evidence="2">
    <location>
        <begin position="43"/>
        <end position="62"/>
    </location>
</feature>
<dbReference type="NCBIfam" id="TIGR03943">
    <property type="entry name" value="TIGR03943 family putative permease subunit"/>
    <property type="match status" value="1"/>
</dbReference>
<dbReference type="Proteomes" id="UP000450000">
    <property type="component" value="Unassembled WGS sequence"/>
</dbReference>
<feature type="transmembrane region" description="Helical" evidence="2">
    <location>
        <begin position="99"/>
        <end position="118"/>
    </location>
</feature>
<sequence>MKTVVRGLAPSLLIALVGIALLRITVGSDVFLQYVKEGLRYPLIASGLVLLGVGVAGVVDCLTARLREPVTRFGRDAEGNAVRPDAEEEQHGHDHGPRVAWLLTVPVVLLLCFTPPALGSFTASRDGADATMEQASYADLGPQAPAISVPTPMSLTEFIGRSRDPRKSLQNRKVRLTGFVAPGSGPDEWYLNRLVVSCCAADARRLRVLVHAAGPAPAADTWVDLIGVWRPVPEAPANTAPRLDVTEQHAVPQPRAPYRDLPPSDG</sequence>
<keyword evidence="5" id="KW-1185">Reference proteome</keyword>
<evidence type="ECO:0000313" key="5">
    <source>
        <dbReference type="Proteomes" id="UP000450000"/>
    </source>
</evidence>